<feature type="region of interest" description="Disordered" evidence="7">
    <location>
        <begin position="531"/>
        <end position="563"/>
    </location>
</feature>
<dbReference type="InterPro" id="IPR009057">
    <property type="entry name" value="Homeodomain-like_sf"/>
</dbReference>
<feature type="region of interest" description="Disordered" evidence="7">
    <location>
        <begin position="280"/>
        <end position="326"/>
    </location>
</feature>
<feature type="compositionally biased region" description="Low complexity" evidence="7">
    <location>
        <begin position="17"/>
        <end position="37"/>
    </location>
</feature>
<feature type="region of interest" description="Disordered" evidence="7">
    <location>
        <begin position="392"/>
        <end position="505"/>
    </location>
</feature>
<feature type="compositionally biased region" description="Low complexity" evidence="7">
    <location>
        <begin position="531"/>
        <end position="556"/>
    </location>
</feature>
<feature type="compositionally biased region" description="Basic and acidic residues" evidence="7">
    <location>
        <begin position="407"/>
        <end position="422"/>
    </location>
</feature>
<proteinExistence type="inferred from homology"/>
<reference evidence="9" key="1">
    <citation type="submission" date="2021-01" db="UniProtKB">
        <authorList>
            <consortium name="EnsemblMetazoa"/>
        </authorList>
    </citation>
    <scope>IDENTIFICATION</scope>
</reference>
<dbReference type="GO" id="GO:0000978">
    <property type="term" value="F:RNA polymerase II cis-regulatory region sequence-specific DNA binding"/>
    <property type="evidence" value="ECO:0007669"/>
    <property type="project" value="TreeGrafter"/>
</dbReference>
<evidence type="ECO:0000313" key="10">
    <source>
        <dbReference type="Proteomes" id="UP000594260"/>
    </source>
</evidence>
<dbReference type="CDD" id="cd00086">
    <property type="entry name" value="homeodomain"/>
    <property type="match status" value="1"/>
</dbReference>
<dbReference type="RefSeq" id="XP_022664107.1">
    <property type="nucleotide sequence ID" value="XM_022808372.1"/>
</dbReference>
<keyword evidence="3 6" id="KW-0238">DNA-binding</keyword>
<evidence type="ECO:0000256" key="7">
    <source>
        <dbReference type="SAM" id="MobiDB-lite"/>
    </source>
</evidence>
<dbReference type="SUPFAM" id="SSF46689">
    <property type="entry name" value="Homeodomain-like"/>
    <property type="match status" value="1"/>
</dbReference>
<dbReference type="Proteomes" id="UP000594260">
    <property type="component" value="Unplaced"/>
</dbReference>
<protein>
    <recommendedName>
        <fullName evidence="8">Homeobox domain-containing protein</fullName>
    </recommendedName>
</protein>
<dbReference type="GO" id="GO:0042693">
    <property type="term" value="P:muscle cell fate commitment"/>
    <property type="evidence" value="ECO:0007669"/>
    <property type="project" value="UniProtKB-ARBA"/>
</dbReference>
<dbReference type="EnsemblMetazoa" id="XM_022808372">
    <property type="protein sequence ID" value="XP_022664107"/>
    <property type="gene ID" value="LOC111251630"/>
</dbReference>
<feature type="compositionally biased region" description="Acidic residues" evidence="7">
    <location>
        <begin position="288"/>
        <end position="297"/>
    </location>
</feature>
<evidence type="ECO:0000256" key="6">
    <source>
        <dbReference type="PROSITE-ProRule" id="PRU00108"/>
    </source>
</evidence>
<feature type="DNA-binding region" description="Homeobox" evidence="6">
    <location>
        <begin position="215"/>
        <end position="277"/>
    </location>
</feature>
<dbReference type="SMART" id="SM00389">
    <property type="entry name" value="HOX"/>
    <property type="match status" value="1"/>
</dbReference>
<dbReference type="RefSeq" id="XP_022664108.1">
    <property type="nucleotide sequence ID" value="XM_022808373.1"/>
</dbReference>
<dbReference type="OrthoDB" id="5399138at2759"/>
<dbReference type="InParanoid" id="A0A7M7KAS1"/>
<feature type="compositionally biased region" description="Polar residues" evidence="7">
    <location>
        <begin position="299"/>
        <end position="308"/>
    </location>
</feature>
<dbReference type="InterPro" id="IPR017970">
    <property type="entry name" value="Homeobox_CS"/>
</dbReference>
<keyword evidence="5 6" id="KW-0539">Nucleus</keyword>
<dbReference type="PROSITE" id="PS50071">
    <property type="entry name" value="HOMEOBOX_2"/>
    <property type="match status" value="1"/>
</dbReference>
<dbReference type="GO" id="GO:0000981">
    <property type="term" value="F:DNA-binding transcription factor activity, RNA polymerase II-specific"/>
    <property type="evidence" value="ECO:0007669"/>
    <property type="project" value="InterPro"/>
</dbReference>
<dbReference type="GeneID" id="111251630"/>
<evidence type="ECO:0000256" key="4">
    <source>
        <dbReference type="ARBA" id="ARBA00023155"/>
    </source>
</evidence>
<accession>A0A7M7KAS1</accession>
<dbReference type="PROSITE" id="PS00027">
    <property type="entry name" value="HOMEOBOX_1"/>
    <property type="match status" value="1"/>
</dbReference>
<name>A0A7M7KAS1_VARDE</name>
<sequence>MPGSSPAVKSEPLCEVSSAPALSAPAPATLTAPGSPLGPNQLGSPVDRPPPGLPAHLQHLPSCTPLAADPVTQRQICSCVAQYQRLAASGAMYGPPALSPPIGVPRPSAASAPKANPDPQVATAAALQAAAAAGFLPLGGAEGVPSAFYPPGANPGGVPTPGAGGLELKENLEAWRNLSPAAAAYAQMYSAGYPYDPAAAPLAGYPFAGYGMDLNGARRKNATRETTSTLKAWLNEHRKNPYPTKGEKIMLAIITRMTLTQVSTWFANARRRLKKENKMTWSPRNRCDEDDDDDLDEATPTNNNTSSAPRDEQTRSQPPSADQQRAALMAAEELAQRNKQLAELMRGGPECPPGALGVAGGLLGPGGLHPALLGHPHPHLAQLHGLLQLKRSAPPASHDDENDLVDVDDRPEPSPKRERRSSEGSASDNDANAQRPDCKSPSSPEHRSALSGHTSAGSPGGHKPRIWSIVDTATEREEFKSEHKSPGRSPQSSPPPPPTALNSLIADRLFGAHAAAAALQQKQWYAALAQNAAAHAHAQAQAQAAQAAQRAQSPAASTTSSTS</sequence>
<evidence type="ECO:0000313" key="9">
    <source>
        <dbReference type="EnsemblMetazoa" id="XP_022664108"/>
    </source>
</evidence>
<dbReference type="Gene3D" id="1.10.10.60">
    <property type="entry name" value="Homeodomain-like"/>
    <property type="match status" value="1"/>
</dbReference>
<keyword evidence="10" id="KW-1185">Reference proteome</keyword>
<evidence type="ECO:0000256" key="3">
    <source>
        <dbReference type="ARBA" id="ARBA00023125"/>
    </source>
</evidence>
<keyword evidence="4 6" id="KW-0371">Homeobox</keyword>
<dbReference type="EnsemblMetazoa" id="XM_022808373">
    <property type="protein sequence ID" value="XP_022664108"/>
    <property type="gene ID" value="LOC111251630"/>
</dbReference>
<dbReference type="Pfam" id="PF05920">
    <property type="entry name" value="Homeobox_KN"/>
    <property type="match status" value="1"/>
</dbReference>
<dbReference type="PANTHER" id="PTHR11211">
    <property type="entry name" value="IROQUOIS-CLASS HOMEODOMAIN PROTEIN IRX"/>
    <property type="match status" value="1"/>
</dbReference>
<comment type="similarity">
    <text evidence="2">Belongs to the TALE/IRO homeobox family.</text>
</comment>
<dbReference type="GO" id="GO:0045317">
    <property type="term" value="P:equator specification"/>
    <property type="evidence" value="ECO:0007669"/>
    <property type="project" value="UniProtKB-ARBA"/>
</dbReference>
<dbReference type="CTD" id="39441"/>
<dbReference type="GO" id="GO:0048468">
    <property type="term" value="P:cell development"/>
    <property type="evidence" value="ECO:0007669"/>
    <property type="project" value="TreeGrafter"/>
</dbReference>
<dbReference type="InterPro" id="IPR001356">
    <property type="entry name" value="HD"/>
</dbReference>
<dbReference type="KEGG" id="vde:111251630"/>
<feature type="domain" description="Homeobox" evidence="8">
    <location>
        <begin position="213"/>
        <end position="276"/>
    </location>
</feature>
<evidence type="ECO:0000256" key="2">
    <source>
        <dbReference type="ARBA" id="ARBA00008446"/>
    </source>
</evidence>
<dbReference type="GO" id="GO:0045926">
    <property type="term" value="P:negative regulation of growth"/>
    <property type="evidence" value="ECO:0007669"/>
    <property type="project" value="UniProtKB-ARBA"/>
</dbReference>
<comment type="subcellular location">
    <subcellularLocation>
        <location evidence="1 6">Nucleus</location>
    </subcellularLocation>
</comment>
<evidence type="ECO:0000256" key="5">
    <source>
        <dbReference type="ARBA" id="ARBA00023242"/>
    </source>
</evidence>
<dbReference type="AlphaFoldDB" id="A0A7M7KAS1"/>
<dbReference type="GO" id="GO:0005634">
    <property type="term" value="C:nucleus"/>
    <property type="evidence" value="ECO:0007669"/>
    <property type="project" value="UniProtKB-SubCell"/>
</dbReference>
<dbReference type="FunFam" id="1.10.10.60:FF:000003">
    <property type="entry name" value="Iroquois-class homeobox protein IRX"/>
    <property type="match status" value="1"/>
</dbReference>
<dbReference type="InterPro" id="IPR008422">
    <property type="entry name" value="KN_HD"/>
</dbReference>
<evidence type="ECO:0000256" key="1">
    <source>
        <dbReference type="ARBA" id="ARBA00004123"/>
    </source>
</evidence>
<dbReference type="GO" id="GO:0030182">
    <property type="term" value="P:neuron differentiation"/>
    <property type="evidence" value="ECO:0007669"/>
    <property type="project" value="TreeGrafter"/>
</dbReference>
<feature type="compositionally biased region" description="Basic and acidic residues" evidence="7">
    <location>
        <begin position="473"/>
        <end position="485"/>
    </location>
</feature>
<organism evidence="9 10">
    <name type="scientific">Varroa destructor</name>
    <name type="common">Honeybee mite</name>
    <dbReference type="NCBI Taxonomy" id="109461"/>
    <lineage>
        <taxon>Eukaryota</taxon>
        <taxon>Metazoa</taxon>
        <taxon>Ecdysozoa</taxon>
        <taxon>Arthropoda</taxon>
        <taxon>Chelicerata</taxon>
        <taxon>Arachnida</taxon>
        <taxon>Acari</taxon>
        <taxon>Parasitiformes</taxon>
        <taxon>Mesostigmata</taxon>
        <taxon>Gamasina</taxon>
        <taxon>Dermanyssoidea</taxon>
        <taxon>Varroidae</taxon>
        <taxon>Varroa</taxon>
    </lineage>
</organism>
<evidence type="ECO:0000259" key="8">
    <source>
        <dbReference type="PROSITE" id="PS50071"/>
    </source>
</evidence>
<dbReference type="PANTHER" id="PTHR11211:SF40">
    <property type="entry name" value="MIRROR, ISOFORM C"/>
    <property type="match status" value="1"/>
</dbReference>
<feature type="region of interest" description="Disordered" evidence="7">
    <location>
        <begin position="1"/>
        <end position="57"/>
    </location>
</feature>